<dbReference type="GO" id="GO:0010181">
    <property type="term" value="F:FMN binding"/>
    <property type="evidence" value="ECO:0007669"/>
    <property type="project" value="UniProtKB-UniRule"/>
</dbReference>
<feature type="transmembrane region" description="Helical" evidence="7">
    <location>
        <begin position="120"/>
        <end position="140"/>
    </location>
</feature>
<dbReference type="HAMAP" id="MF_01207">
    <property type="entry name" value="MsrQ"/>
    <property type="match status" value="1"/>
</dbReference>
<name>A0A930BVL0_9RHOO</name>
<dbReference type="GO" id="GO:0030091">
    <property type="term" value="P:protein repair"/>
    <property type="evidence" value="ECO:0007669"/>
    <property type="project" value="UniProtKB-UniRule"/>
</dbReference>
<feature type="domain" description="Ferric oxidoreductase" evidence="8">
    <location>
        <begin position="49"/>
        <end position="164"/>
    </location>
</feature>
<sequence>MSYSPDARQLSGLKAILFLLCLLPLGRLLWAAYTDDFGPNPVEFVQRWTGTWSFNLLLITLSITPLRAMTEWHWLIRLRRMLGLFCFFYATLHFLAFIGFDHAFDLNDIARDIAKRPFVTVGFAAFVLLVPLAATSTQWAIRRLGGRQWQQLHRNIYLISILACVHYFWLVKATALLWPLAYSVAVALLLGWRVRERRRKAIPVPRNETVTPVRFYKQKPD</sequence>
<evidence type="ECO:0000256" key="5">
    <source>
        <dbReference type="ARBA" id="ARBA00023004"/>
    </source>
</evidence>
<dbReference type="GO" id="GO:0046872">
    <property type="term" value="F:metal ion binding"/>
    <property type="evidence" value="ECO:0007669"/>
    <property type="project" value="UniProtKB-KW"/>
</dbReference>
<keyword evidence="7" id="KW-1003">Cell membrane</keyword>
<reference evidence="9" key="1">
    <citation type="submission" date="2020-04" db="EMBL/GenBank/DDBJ databases">
        <title>Deep metagenomics examines the oral microbiome during advanced dental caries in children, revealing novel taxa and co-occurrences with host molecules.</title>
        <authorList>
            <person name="Baker J.L."/>
            <person name="Morton J.T."/>
            <person name="Dinis M."/>
            <person name="Alvarez R."/>
            <person name="Tran N.C."/>
            <person name="Knight R."/>
            <person name="Edlund A."/>
        </authorList>
    </citation>
    <scope>NUCLEOTIDE SEQUENCE</scope>
    <source>
        <strain evidence="9">JCVI_32_bin.24</strain>
    </source>
</reference>
<dbReference type="GO" id="GO:0009055">
    <property type="term" value="F:electron transfer activity"/>
    <property type="evidence" value="ECO:0007669"/>
    <property type="project" value="UniProtKB-UniRule"/>
</dbReference>
<dbReference type="PANTHER" id="PTHR36964:SF1">
    <property type="entry name" value="PROTEIN-METHIONINE-SULFOXIDE REDUCTASE HEME-BINDING SUBUNIT MSRQ"/>
    <property type="match status" value="1"/>
</dbReference>
<comment type="caution">
    <text evidence="9">The sequence shown here is derived from an EMBL/GenBank/DDBJ whole genome shotgun (WGS) entry which is preliminary data.</text>
</comment>
<keyword evidence="7" id="KW-0288">FMN</keyword>
<dbReference type="GO" id="GO:0020037">
    <property type="term" value="F:heme binding"/>
    <property type="evidence" value="ECO:0007669"/>
    <property type="project" value="UniProtKB-UniRule"/>
</dbReference>
<evidence type="ECO:0000256" key="6">
    <source>
        <dbReference type="ARBA" id="ARBA00023136"/>
    </source>
</evidence>
<gene>
    <name evidence="7" type="primary">msrQ</name>
    <name evidence="9" type="ORF">HXL68_13420</name>
</gene>
<keyword evidence="5 7" id="KW-0408">Iron</keyword>
<dbReference type="InterPro" id="IPR013130">
    <property type="entry name" value="Fe3_Rdtase_TM_dom"/>
</dbReference>
<comment type="cofactor">
    <cofactor evidence="7">
        <name>FMN</name>
        <dbReference type="ChEBI" id="CHEBI:58210"/>
    </cofactor>
    <text evidence="7">Binds 1 FMN per subunit.</text>
</comment>
<keyword evidence="7" id="KW-0349">Heme</keyword>
<dbReference type="GO" id="GO:0016679">
    <property type="term" value="F:oxidoreductase activity, acting on diphenols and related substances as donors"/>
    <property type="evidence" value="ECO:0007669"/>
    <property type="project" value="TreeGrafter"/>
</dbReference>
<evidence type="ECO:0000256" key="7">
    <source>
        <dbReference type="HAMAP-Rule" id="MF_01207"/>
    </source>
</evidence>
<evidence type="ECO:0000313" key="10">
    <source>
        <dbReference type="Proteomes" id="UP000718593"/>
    </source>
</evidence>
<dbReference type="AlphaFoldDB" id="A0A930BVL0"/>
<evidence type="ECO:0000259" key="8">
    <source>
        <dbReference type="Pfam" id="PF01794"/>
    </source>
</evidence>
<proteinExistence type="inferred from homology"/>
<keyword evidence="2 7" id="KW-0813">Transport</keyword>
<evidence type="ECO:0000256" key="2">
    <source>
        <dbReference type="ARBA" id="ARBA00022448"/>
    </source>
</evidence>
<comment type="similarity">
    <text evidence="7">Belongs to the MsrQ family.</text>
</comment>
<evidence type="ECO:0000256" key="1">
    <source>
        <dbReference type="ARBA" id="ARBA00004141"/>
    </source>
</evidence>
<evidence type="ECO:0000313" key="9">
    <source>
        <dbReference type="EMBL" id="MBF1166026.1"/>
    </source>
</evidence>
<comment type="cofactor">
    <cofactor evidence="7">
        <name>heme b</name>
        <dbReference type="ChEBI" id="CHEBI:60344"/>
    </cofactor>
    <text evidence="7">Binds 1 heme b (iron(II)-protoporphyrin IX) group per subunit.</text>
</comment>
<keyword evidence="4 7" id="KW-1133">Transmembrane helix</keyword>
<accession>A0A930BVL0</accession>
<feature type="transmembrane region" description="Helical" evidence="7">
    <location>
        <begin position="12"/>
        <end position="32"/>
    </location>
</feature>
<feature type="transmembrane region" description="Helical" evidence="7">
    <location>
        <begin position="175"/>
        <end position="192"/>
    </location>
</feature>
<dbReference type="EMBL" id="JABZMI010000332">
    <property type="protein sequence ID" value="MBF1166026.1"/>
    <property type="molecule type" value="Genomic_DNA"/>
</dbReference>
<feature type="transmembrane region" description="Helical" evidence="7">
    <location>
        <begin position="152"/>
        <end position="169"/>
    </location>
</feature>
<keyword evidence="3 7" id="KW-0812">Transmembrane</keyword>
<keyword evidence="7" id="KW-0479">Metal-binding</keyword>
<keyword evidence="7" id="KW-0285">Flavoprotein</keyword>
<keyword evidence="6 7" id="KW-0472">Membrane</keyword>
<dbReference type="PANTHER" id="PTHR36964">
    <property type="entry name" value="PROTEIN-METHIONINE-SULFOXIDE REDUCTASE HEME-BINDING SUBUNIT MSRQ"/>
    <property type="match status" value="1"/>
</dbReference>
<protein>
    <recommendedName>
        <fullName evidence="7">Protein-methionine-sulfoxide reductase heme-binding subunit MsrQ</fullName>
    </recommendedName>
    <alternativeName>
        <fullName evidence="7">Flavocytochrome MsrQ</fullName>
    </alternativeName>
</protein>
<dbReference type="Proteomes" id="UP000718593">
    <property type="component" value="Unassembled WGS sequence"/>
</dbReference>
<feature type="transmembrane region" description="Helical" evidence="7">
    <location>
        <begin position="52"/>
        <end position="69"/>
    </location>
</feature>
<evidence type="ECO:0000256" key="3">
    <source>
        <dbReference type="ARBA" id="ARBA00022692"/>
    </source>
</evidence>
<evidence type="ECO:0000256" key="4">
    <source>
        <dbReference type="ARBA" id="ARBA00022989"/>
    </source>
</evidence>
<feature type="transmembrane region" description="Helical" evidence="7">
    <location>
        <begin position="81"/>
        <end position="100"/>
    </location>
</feature>
<keyword evidence="7" id="KW-0249">Electron transport</keyword>
<comment type="subunit">
    <text evidence="7">Heterodimer of a catalytic subunit (MsrP) and a heme-binding subunit (MsrQ).</text>
</comment>
<comment type="function">
    <text evidence="7">Part of the MsrPQ system that repairs oxidized periplasmic proteins containing methionine sulfoxide residues (Met-O), using respiratory chain electrons. Thus protects these proteins from oxidative-stress damage caused by reactive species of oxygen and chlorine generated by the host defense mechanisms. MsrPQ is essential for the maintenance of envelope integrity under bleach stress, rescuing a wide series of structurally unrelated periplasmic proteins from methionine oxidation. MsrQ provides electrons for reduction to the reductase catalytic subunit MsrP, using the quinone pool of the respiratory chain.</text>
</comment>
<dbReference type="GO" id="GO:0005886">
    <property type="term" value="C:plasma membrane"/>
    <property type="evidence" value="ECO:0007669"/>
    <property type="project" value="UniProtKB-SubCell"/>
</dbReference>
<organism evidence="9 10">
    <name type="scientific">Dechloromonas agitata</name>
    <dbReference type="NCBI Taxonomy" id="73030"/>
    <lineage>
        <taxon>Bacteria</taxon>
        <taxon>Pseudomonadati</taxon>
        <taxon>Pseudomonadota</taxon>
        <taxon>Betaproteobacteria</taxon>
        <taxon>Rhodocyclales</taxon>
        <taxon>Azonexaceae</taxon>
        <taxon>Dechloromonas</taxon>
    </lineage>
</organism>
<dbReference type="InterPro" id="IPR022837">
    <property type="entry name" value="MsrQ-like"/>
</dbReference>
<dbReference type="Pfam" id="PF01794">
    <property type="entry name" value="Ferric_reduct"/>
    <property type="match status" value="1"/>
</dbReference>
<comment type="subcellular location">
    <subcellularLocation>
        <location evidence="7">Cell membrane</location>
        <topology evidence="7">Multi-pass membrane protein</topology>
    </subcellularLocation>
    <subcellularLocation>
        <location evidence="1">Membrane</location>
        <topology evidence="1">Multi-pass membrane protein</topology>
    </subcellularLocation>
</comment>